<dbReference type="AlphaFoldDB" id="A0A2M8LHW5"/>
<evidence type="ECO:0000259" key="2">
    <source>
        <dbReference type="Pfam" id="PF00472"/>
    </source>
</evidence>
<accession>A0A2M8LHW5</accession>
<evidence type="ECO:0000313" key="4">
    <source>
        <dbReference type="Proteomes" id="UP000231436"/>
    </source>
</evidence>
<gene>
    <name evidence="3" type="ORF">COV05_01260</name>
</gene>
<dbReference type="EMBL" id="PFEU01000007">
    <property type="protein sequence ID" value="PJE77031.1"/>
    <property type="molecule type" value="Genomic_DNA"/>
</dbReference>
<feature type="region of interest" description="Disordered" evidence="1">
    <location>
        <begin position="1"/>
        <end position="21"/>
    </location>
</feature>
<evidence type="ECO:0000313" key="3">
    <source>
        <dbReference type="EMBL" id="PJE77031.1"/>
    </source>
</evidence>
<dbReference type="GO" id="GO:0072344">
    <property type="term" value="P:rescue of stalled ribosome"/>
    <property type="evidence" value="ECO:0007669"/>
    <property type="project" value="TreeGrafter"/>
</dbReference>
<dbReference type="Pfam" id="PF00472">
    <property type="entry name" value="RF-1"/>
    <property type="match status" value="1"/>
</dbReference>
<dbReference type="SUPFAM" id="SSF110916">
    <property type="entry name" value="Peptidyl-tRNA hydrolase domain-like"/>
    <property type="match status" value="1"/>
</dbReference>
<feature type="region of interest" description="Disordered" evidence="1">
    <location>
        <begin position="125"/>
        <end position="162"/>
    </location>
</feature>
<dbReference type="GO" id="GO:0004045">
    <property type="term" value="F:peptidyl-tRNA hydrolase activity"/>
    <property type="evidence" value="ECO:0007669"/>
    <property type="project" value="TreeGrafter"/>
</dbReference>
<evidence type="ECO:0000256" key="1">
    <source>
        <dbReference type="SAM" id="MobiDB-lite"/>
    </source>
</evidence>
<organism evidence="3 4">
    <name type="scientific">Candidatus Uhrbacteria bacterium CG10_big_fil_rev_8_21_14_0_10_48_16</name>
    <dbReference type="NCBI Taxonomy" id="1975038"/>
    <lineage>
        <taxon>Bacteria</taxon>
        <taxon>Candidatus Uhriibacteriota</taxon>
    </lineage>
</organism>
<keyword evidence="3" id="KW-0378">Hydrolase</keyword>
<dbReference type="Gene3D" id="3.30.160.20">
    <property type="match status" value="1"/>
</dbReference>
<name>A0A2M8LHW5_9BACT</name>
<dbReference type="InterPro" id="IPR000352">
    <property type="entry name" value="Pep_chain_release_fac_I"/>
</dbReference>
<dbReference type="GO" id="GO:0003747">
    <property type="term" value="F:translation release factor activity"/>
    <property type="evidence" value="ECO:0007669"/>
    <property type="project" value="InterPro"/>
</dbReference>
<proteinExistence type="predicted"/>
<feature type="domain" description="Prokaryotic-type class I peptide chain release factors" evidence="2">
    <location>
        <begin position="31"/>
        <end position="153"/>
    </location>
</feature>
<dbReference type="GO" id="GO:0043022">
    <property type="term" value="F:ribosome binding"/>
    <property type="evidence" value="ECO:0007669"/>
    <property type="project" value="TreeGrafter"/>
</dbReference>
<feature type="compositionally biased region" description="Basic residues" evidence="1">
    <location>
        <begin position="148"/>
        <end position="162"/>
    </location>
</feature>
<dbReference type="PANTHER" id="PTHR47814:SF1">
    <property type="entry name" value="PEPTIDYL-TRNA HYDROLASE ARFB"/>
    <property type="match status" value="1"/>
</dbReference>
<reference evidence="4" key="1">
    <citation type="submission" date="2017-09" db="EMBL/GenBank/DDBJ databases">
        <title>Depth-based differentiation of microbial function through sediment-hosted aquifers and enrichment of novel symbionts in the deep terrestrial subsurface.</title>
        <authorList>
            <person name="Probst A.J."/>
            <person name="Ladd B."/>
            <person name="Jarett J.K."/>
            <person name="Geller-Mcgrath D.E."/>
            <person name="Sieber C.M.K."/>
            <person name="Emerson J.B."/>
            <person name="Anantharaman K."/>
            <person name="Thomas B.C."/>
            <person name="Malmstrom R."/>
            <person name="Stieglmeier M."/>
            <person name="Klingl A."/>
            <person name="Woyke T."/>
            <person name="Ryan C.M."/>
            <person name="Banfield J.F."/>
        </authorList>
    </citation>
    <scope>NUCLEOTIDE SEQUENCE [LARGE SCALE GENOMIC DNA]</scope>
</reference>
<protein>
    <submittedName>
        <fullName evidence="3">Aminoacyl-tRNA hydrolase</fullName>
    </submittedName>
</protein>
<feature type="compositionally biased region" description="Basic and acidic residues" evidence="1">
    <location>
        <begin position="138"/>
        <end position="147"/>
    </location>
</feature>
<comment type="caution">
    <text evidence="3">The sequence shown here is derived from an EMBL/GenBank/DDBJ whole genome shotgun (WGS) entry which is preliminary data.</text>
</comment>
<dbReference type="Proteomes" id="UP000231436">
    <property type="component" value="Unassembled WGS sequence"/>
</dbReference>
<dbReference type="PANTHER" id="PTHR47814">
    <property type="entry name" value="PEPTIDYL-TRNA HYDROLASE ARFB"/>
    <property type="match status" value="1"/>
</dbReference>
<sequence length="162" mass="18373">MTSERRGGGPPPEVTQERRPKAVEFDWKNGEIPRSEVEIKATRGGGPGGQAINTTSNNMEVRWKIGASRSLSEEQKILLRASAKSRITKADELIFTCQSERSQKQNTEEALERLNAFIREALTPEAERVATTKSKGRKEKEKRLKQGDKKRRIARGRVKNWE</sequence>